<dbReference type="InterPro" id="IPR036879">
    <property type="entry name" value="TF_MADSbox_sf"/>
</dbReference>
<keyword evidence="3" id="KW-0238">DNA-binding</keyword>
<proteinExistence type="predicted"/>
<protein>
    <recommendedName>
        <fullName evidence="6">MADS-box domain-containing protein</fullName>
    </recommendedName>
</protein>
<dbReference type="SMART" id="SM00432">
    <property type="entry name" value="MADS"/>
    <property type="match status" value="1"/>
</dbReference>
<sequence length="127" mass="13960">MEGKKTIGRRKIPLVKIENEASRGVTFSKRCSGLYKKGSKLVRECGIDRGIVLASPTSKPHSFVHPTIDVVVDRFINPTNELSLGTQLVATQARVNVDQCNLKLNELDAREKAAKQNESFCSFGQGS</sequence>
<gene>
    <name evidence="7" type="ORF">HAX54_044244</name>
</gene>
<evidence type="ECO:0000256" key="5">
    <source>
        <dbReference type="ARBA" id="ARBA00023242"/>
    </source>
</evidence>
<keyword evidence="5" id="KW-0539">Nucleus</keyword>
<evidence type="ECO:0000259" key="6">
    <source>
        <dbReference type="PROSITE" id="PS50066"/>
    </source>
</evidence>
<keyword evidence="4" id="KW-0804">Transcription</keyword>
<keyword evidence="8" id="KW-1185">Reference proteome</keyword>
<accession>A0ABS8W407</accession>
<evidence type="ECO:0000313" key="8">
    <source>
        <dbReference type="Proteomes" id="UP000823775"/>
    </source>
</evidence>
<dbReference type="PROSITE" id="PS50066">
    <property type="entry name" value="MADS_BOX_2"/>
    <property type="match status" value="1"/>
</dbReference>
<dbReference type="PANTHER" id="PTHR11945">
    <property type="entry name" value="MADS BOX PROTEIN"/>
    <property type="match status" value="1"/>
</dbReference>
<feature type="domain" description="MADS-box" evidence="6">
    <location>
        <begin position="7"/>
        <end position="67"/>
    </location>
</feature>
<dbReference type="Pfam" id="PF00319">
    <property type="entry name" value="SRF-TF"/>
    <property type="match status" value="1"/>
</dbReference>
<reference evidence="7 8" key="1">
    <citation type="journal article" date="2021" name="BMC Genomics">
        <title>Datura genome reveals duplications of psychoactive alkaloid biosynthetic genes and high mutation rate following tissue culture.</title>
        <authorList>
            <person name="Rajewski A."/>
            <person name="Carter-House D."/>
            <person name="Stajich J."/>
            <person name="Litt A."/>
        </authorList>
    </citation>
    <scope>NUCLEOTIDE SEQUENCE [LARGE SCALE GENOMIC DNA]</scope>
    <source>
        <strain evidence="7">AR-01</strain>
    </source>
</reference>
<evidence type="ECO:0000313" key="7">
    <source>
        <dbReference type="EMBL" id="MCE2056205.1"/>
    </source>
</evidence>
<comment type="caution">
    <text evidence="7">The sequence shown here is derived from an EMBL/GenBank/DDBJ whole genome shotgun (WGS) entry which is preliminary data.</text>
</comment>
<comment type="subcellular location">
    <subcellularLocation>
        <location evidence="1">Nucleus</location>
    </subcellularLocation>
</comment>
<feature type="non-terminal residue" evidence="7">
    <location>
        <position position="127"/>
    </location>
</feature>
<dbReference type="PANTHER" id="PTHR11945:SF824">
    <property type="entry name" value="MADS-BOX DOMAIN-CONTAINING PROTEIN"/>
    <property type="match status" value="1"/>
</dbReference>
<organism evidence="7 8">
    <name type="scientific">Datura stramonium</name>
    <name type="common">Jimsonweed</name>
    <name type="synonym">Common thornapple</name>
    <dbReference type="NCBI Taxonomy" id="4076"/>
    <lineage>
        <taxon>Eukaryota</taxon>
        <taxon>Viridiplantae</taxon>
        <taxon>Streptophyta</taxon>
        <taxon>Embryophyta</taxon>
        <taxon>Tracheophyta</taxon>
        <taxon>Spermatophyta</taxon>
        <taxon>Magnoliopsida</taxon>
        <taxon>eudicotyledons</taxon>
        <taxon>Gunneridae</taxon>
        <taxon>Pentapetalae</taxon>
        <taxon>asterids</taxon>
        <taxon>lamiids</taxon>
        <taxon>Solanales</taxon>
        <taxon>Solanaceae</taxon>
        <taxon>Solanoideae</taxon>
        <taxon>Datureae</taxon>
        <taxon>Datura</taxon>
    </lineage>
</organism>
<evidence type="ECO:0000256" key="2">
    <source>
        <dbReference type="ARBA" id="ARBA00023015"/>
    </source>
</evidence>
<keyword evidence="2" id="KW-0805">Transcription regulation</keyword>
<name>A0ABS8W407_DATST</name>
<dbReference type="Gene3D" id="3.40.1810.10">
    <property type="entry name" value="Transcription factor, MADS-box"/>
    <property type="match status" value="1"/>
</dbReference>
<dbReference type="Proteomes" id="UP000823775">
    <property type="component" value="Unassembled WGS sequence"/>
</dbReference>
<evidence type="ECO:0000256" key="1">
    <source>
        <dbReference type="ARBA" id="ARBA00004123"/>
    </source>
</evidence>
<dbReference type="PRINTS" id="PR00404">
    <property type="entry name" value="MADSDOMAIN"/>
</dbReference>
<dbReference type="EMBL" id="JACEIK010006727">
    <property type="protein sequence ID" value="MCE2056205.1"/>
    <property type="molecule type" value="Genomic_DNA"/>
</dbReference>
<dbReference type="InterPro" id="IPR002100">
    <property type="entry name" value="TF_MADSbox"/>
</dbReference>
<evidence type="ECO:0000256" key="4">
    <source>
        <dbReference type="ARBA" id="ARBA00023163"/>
    </source>
</evidence>
<dbReference type="SUPFAM" id="SSF55455">
    <property type="entry name" value="SRF-like"/>
    <property type="match status" value="1"/>
</dbReference>
<evidence type="ECO:0000256" key="3">
    <source>
        <dbReference type="ARBA" id="ARBA00023125"/>
    </source>
</evidence>